<gene>
    <name evidence="5" type="ORF">O3P69_003105</name>
</gene>
<evidence type="ECO:0000256" key="1">
    <source>
        <dbReference type="ARBA" id="ARBA00004167"/>
    </source>
</evidence>
<dbReference type="PANTHER" id="PTHR23278:SF19">
    <property type="entry name" value="OBSCURIN"/>
    <property type="match status" value="1"/>
</dbReference>
<dbReference type="InterPro" id="IPR013162">
    <property type="entry name" value="CD80_C2-set"/>
</dbReference>
<feature type="domain" description="Ig-like" evidence="4">
    <location>
        <begin position="304"/>
        <end position="395"/>
    </location>
</feature>
<dbReference type="PROSITE" id="PS50835">
    <property type="entry name" value="IG_LIKE"/>
    <property type="match status" value="4"/>
</dbReference>
<dbReference type="EMBL" id="JARAKH010000010">
    <property type="protein sequence ID" value="KAK8400180.1"/>
    <property type="molecule type" value="Genomic_DNA"/>
</dbReference>
<comment type="caution">
    <text evidence="5">The sequence shown here is derived from an EMBL/GenBank/DDBJ whole genome shotgun (WGS) entry which is preliminary data.</text>
</comment>
<dbReference type="InterPro" id="IPR003598">
    <property type="entry name" value="Ig_sub2"/>
</dbReference>
<name>A0AAW0UJB1_SCYPA</name>
<dbReference type="InterPro" id="IPR003599">
    <property type="entry name" value="Ig_sub"/>
</dbReference>
<dbReference type="SUPFAM" id="SSF48726">
    <property type="entry name" value="Immunoglobulin"/>
    <property type="match status" value="3"/>
</dbReference>
<dbReference type="Proteomes" id="UP001487740">
    <property type="component" value="Unassembled WGS sequence"/>
</dbReference>
<dbReference type="AlphaFoldDB" id="A0AAW0UJB1"/>
<dbReference type="InterPro" id="IPR036179">
    <property type="entry name" value="Ig-like_dom_sf"/>
</dbReference>
<keyword evidence="3" id="KW-1015">Disulfide bond</keyword>
<evidence type="ECO:0000313" key="6">
    <source>
        <dbReference type="Proteomes" id="UP001487740"/>
    </source>
</evidence>
<evidence type="ECO:0000313" key="5">
    <source>
        <dbReference type="EMBL" id="KAK8400180.1"/>
    </source>
</evidence>
<dbReference type="InterPro" id="IPR013783">
    <property type="entry name" value="Ig-like_fold"/>
</dbReference>
<dbReference type="SMART" id="SM00408">
    <property type="entry name" value="IGc2"/>
    <property type="match status" value="2"/>
</dbReference>
<dbReference type="GO" id="GO:0016020">
    <property type="term" value="C:membrane"/>
    <property type="evidence" value="ECO:0007669"/>
    <property type="project" value="UniProtKB-SubCell"/>
</dbReference>
<dbReference type="Gene3D" id="2.60.40.10">
    <property type="entry name" value="Immunoglobulins"/>
    <property type="match status" value="3"/>
</dbReference>
<dbReference type="InterPro" id="IPR007110">
    <property type="entry name" value="Ig-like_dom"/>
</dbReference>
<accession>A0AAW0UJB1</accession>
<feature type="domain" description="Ig-like" evidence="4">
    <location>
        <begin position="48"/>
        <end position="97"/>
    </location>
</feature>
<dbReference type="Pfam" id="PF13895">
    <property type="entry name" value="Ig_2"/>
    <property type="match status" value="1"/>
</dbReference>
<evidence type="ECO:0000256" key="3">
    <source>
        <dbReference type="ARBA" id="ARBA00023157"/>
    </source>
</evidence>
<evidence type="ECO:0000256" key="2">
    <source>
        <dbReference type="ARBA" id="ARBA00023136"/>
    </source>
</evidence>
<comment type="subcellular location">
    <subcellularLocation>
        <location evidence="1">Membrane</location>
        <topology evidence="1">Single-pass membrane protein</topology>
    </subcellularLocation>
</comment>
<feature type="domain" description="Ig-like" evidence="4">
    <location>
        <begin position="204"/>
        <end position="297"/>
    </location>
</feature>
<keyword evidence="6" id="KW-1185">Reference proteome</keyword>
<organism evidence="5 6">
    <name type="scientific">Scylla paramamosain</name>
    <name type="common">Mud crab</name>
    <dbReference type="NCBI Taxonomy" id="85552"/>
    <lineage>
        <taxon>Eukaryota</taxon>
        <taxon>Metazoa</taxon>
        <taxon>Ecdysozoa</taxon>
        <taxon>Arthropoda</taxon>
        <taxon>Crustacea</taxon>
        <taxon>Multicrustacea</taxon>
        <taxon>Malacostraca</taxon>
        <taxon>Eumalacostraca</taxon>
        <taxon>Eucarida</taxon>
        <taxon>Decapoda</taxon>
        <taxon>Pleocyemata</taxon>
        <taxon>Brachyura</taxon>
        <taxon>Eubrachyura</taxon>
        <taxon>Portunoidea</taxon>
        <taxon>Portunidae</taxon>
        <taxon>Portuninae</taxon>
        <taxon>Scylla</taxon>
    </lineage>
</organism>
<protein>
    <recommendedName>
        <fullName evidence="4">Ig-like domain-containing protein</fullName>
    </recommendedName>
</protein>
<dbReference type="SMART" id="SM00409">
    <property type="entry name" value="IG"/>
    <property type="match status" value="3"/>
</dbReference>
<sequence>MTLHQALHHAPAERPRLHIGAFSYDSRGLEGRGSGASHPQQWGDEQVWGSKQRALFDTSHSPAQLLVRDVRGRDEGSYRCKVHFKGSPSWSQRITLSVKDPPGYPRIQDESGQRLEGPIGPYEDGTTVRMMCLSSGEPPPGLVWGGSGAGRGGAVQSDGSMSRTRLSIVASRDTAYTTITCSTTNSSSIAPLHTVSTILRVNLPPLEVKLQAPGAWVSAGQQSVFRCRVTGSSPEPVVQWWLGGRQLIPSTPSGFEGVNVSVSEVRLTLEPGDHGVPLVCKAFSPALPGTVLHDQLSLAVHFLPVATSTVEGGGMQAEVREGGSITFVCTVKANPDVYNITWYHNGRPLRARERGVRMVDSKLRLLNVTADMRGLYTCVGSNQEGDGQSNALNLNVKCKYSS</sequence>
<evidence type="ECO:0000259" key="4">
    <source>
        <dbReference type="PROSITE" id="PS50835"/>
    </source>
</evidence>
<reference evidence="5 6" key="1">
    <citation type="submission" date="2023-03" db="EMBL/GenBank/DDBJ databases">
        <title>High-quality genome of Scylla paramamosain provides insights in environmental adaptation.</title>
        <authorList>
            <person name="Zhang L."/>
        </authorList>
    </citation>
    <scope>NUCLEOTIDE SEQUENCE [LARGE SCALE GENOMIC DNA]</scope>
    <source>
        <strain evidence="5">LZ_2023a</strain>
        <tissue evidence="5">Muscle</tissue>
    </source>
</reference>
<keyword evidence="2" id="KW-0472">Membrane</keyword>
<proteinExistence type="predicted"/>
<feature type="domain" description="Ig-like" evidence="4">
    <location>
        <begin position="105"/>
        <end position="196"/>
    </location>
</feature>
<dbReference type="Pfam" id="PF08205">
    <property type="entry name" value="C2-set_2"/>
    <property type="match status" value="1"/>
</dbReference>
<dbReference type="PANTHER" id="PTHR23278">
    <property type="entry name" value="SIDESTEP PROTEIN"/>
    <property type="match status" value="1"/>
</dbReference>